<dbReference type="RefSeq" id="WP_161090462.1">
    <property type="nucleotide sequence ID" value="NZ_WWCV01000022.1"/>
</dbReference>
<keyword evidence="2" id="KW-1185">Reference proteome</keyword>
<name>A0A845HGR6_9BURK</name>
<evidence type="ECO:0000313" key="2">
    <source>
        <dbReference type="Proteomes" id="UP000484875"/>
    </source>
</evidence>
<reference evidence="1 2" key="1">
    <citation type="submission" date="2019-12" db="EMBL/GenBank/DDBJ databases">
        <title>Novel species isolated from a subtropical stream in China.</title>
        <authorList>
            <person name="Lu H."/>
        </authorList>
    </citation>
    <scope>NUCLEOTIDE SEQUENCE [LARGE SCALE GENOMIC DNA]</scope>
    <source>
        <strain evidence="1 2">FT107W</strain>
    </source>
</reference>
<accession>A0A845HGR6</accession>
<sequence length="233" mass="26637">MSKSMTSVVKFLESDLELKFKDIGKYLDFFDKSIESEQETASKRASRHDDKMIQSIMRYQSHISFPAIHSTALLIFMHSSFEHLFCWSACWFAFPEDGGSHIPSLTGYKESEEFIRRVLGVKPFESSEWKSVNALRQLRNYIAHGGSENIMGVKQTSRYLHAARKINREYGEAFDIKESCGTFAIKPKQSSPRIAMACYRSFLLLLIRLAKEIEKTPKAAVSAASRRRKSVTS</sequence>
<organism evidence="1 2">
    <name type="scientific">Duganella vulcania</name>
    <dbReference type="NCBI Taxonomy" id="2692166"/>
    <lineage>
        <taxon>Bacteria</taxon>
        <taxon>Pseudomonadati</taxon>
        <taxon>Pseudomonadota</taxon>
        <taxon>Betaproteobacteria</taxon>
        <taxon>Burkholderiales</taxon>
        <taxon>Oxalobacteraceae</taxon>
        <taxon>Telluria group</taxon>
        <taxon>Duganella</taxon>
    </lineage>
</organism>
<dbReference type="AlphaFoldDB" id="A0A845HGR6"/>
<comment type="caution">
    <text evidence="1">The sequence shown here is derived from an EMBL/GenBank/DDBJ whole genome shotgun (WGS) entry which is preliminary data.</text>
</comment>
<dbReference type="EMBL" id="WWCV01000022">
    <property type="protein sequence ID" value="MYN17868.1"/>
    <property type="molecule type" value="Genomic_DNA"/>
</dbReference>
<evidence type="ECO:0000313" key="1">
    <source>
        <dbReference type="EMBL" id="MYN17868.1"/>
    </source>
</evidence>
<protein>
    <submittedName>
        <fullName evidence="1">Uncharacterized protein</fullName>
    </submittedName>
</protein>
<dbReference type="Proteomes" id="UP000484875">
    <property type="component" value="Unassembled WGS sequence"/>
</dbReference>
<gene>
    <name evidence="1" type="ORF">GTP81_14000</name>
</gene>
<proteinExistence type="predicted"/>